<dbReference type="InterPro" id="IPR009752">
    <property type="entry name" value="Phage_Mu_GpJ"/>
</dbReference>
<dbReference type="RefSeq" id="WP_097281316.1">
    <property type="nucleotide sequence ID" value="NZ_OCNJ01000013.1"/>
</dbReference>
<dbReference type="OrthoDB" id="9812088at2"/>
<name>A0A286GYW0_9PROT</name>
<dbReference type="Pfam" id="PF07030">
    <property type="entry name" value="Phage_Mu_Gp36"/>
    <property type="match status" value="1"/>
</dbReference>
<evidence type="ECO:0000313" key="2">
    <source>
        <dbReference type="Proteomes" id="UP000219621"/>
    </source>
</evidence>
<gene>
    <name evidence="1" type="ORF">SAMN05421508_11392</name>
</gene>
<dbReference type="Proteomes" id="UP000219621">
    <property type="component" value="Unassembled WGS sequence"/>
</dbReference>
<organism evidence="1 2">
    <name type="scientific">Caenispirillum bisanense</name>
    <dbReference type="NCBI Taxonomy" id="414052"/>
    <lineage>
        <taxon>Bacteria</taxon>
        <taxon>Pseudomonadati</taxon>
        <taxon>Pseudomonadota</taxon>
        <taxon>Alphaproteobacteria</taxon>
        <taxon>Rhodospirillales</taxon>
        <taxon>Novispirillaceae</taxon>
        <taxon>Caenispirillum</taxon>
    </lineage>
</organism>
<dbReference type="EMBL" id="OCNJ01000013">
    <property type="protein sequence ID" value="SOE00671.1"/>
    <property type="molecule type" value="Genomic_DNA"/>
</dbReference>
<keyword evidence="2" id="KW-1185">Reference proteome</keyword>
<sequence>MAYATLADLIDRFGADELDDLARPHQVPEGETAPAFAAALAAADAEIDAALAGRYAVPVPEPVPTLLVDIACDIARWRLHDTSADEMVTERARVARAQLRMLALGQLTLPLPAAAGGGAGVGPRHVAAPVVFTPDSLRGL</sequence>
<accession>A0A286GYW0</accession>
<proteinExistence type="predicted"/>
<evidence type="ECO:0000313" key="1">
    <source>
        <dbReference type="EMBL" id="SOE00671.1"/>
    </source>
</evidence>
<protein>
    <submittedName>
        <fullName evidence="1">Mu-like prophage protein gp36</fullName>
    </submittedName>
</protein>
<dbReference type="AlphaFoldDB" id="A0A286GYW0"/>
<reference evidence="1 2" key="1">
    <citation type="submission" date="2017-09" db="EMBL/GenBank/DDBJ databases">
        <authorList>
            <person name="Ehlers B."/>
            <person name="Leendertz F.H."/>
        </authorList>
    </citation>
    <scope>NUCLEOTIDE SEQUENCE [LARGE SCALE GENOMIC DNA]</scope>
    <source>
        <strain evidence="1 2">USBA 140</strain>
    </source>
</reference>